<dbReference type="EMBL" id="UYRU01091819">
    <property type="protein sequence ID" value="VDN37844.1"/>
    <property type="molecule type" value="Genomic_DNA"/>
</dbReference>
<proteinExistence type="predicted"/>
<protein>
    <submittedName>
        <fullName evidence="2">Uncharacterized protein</fullName>
    </submittedName>
</protein>
<evidence type="ECO:0000256" key="1">
    <source>
        <dbReference type="SAM" id="MobiDB-lite"/>
    </source>
</evidence>
<dbReference type="OrthoDB" id="6109at2759"/>
<feature type="region of interest" description="Disordered" evidence="1">
    <location>
        <begin position="109"/>
        <end position="129"/>
    </location>
</feature>
<gene>
    <name evidence="2" type="ORF">DILT_LOCUS17444</name>
</gene>
<evidence type="ECO:0000313" key="2">
    <source>
        <dbReference type="EMBL" id="VDN37844.1"/>
    </source>
</evidence>
<organism evidence="2 3">
    <name type="scientific">Dibothriocephalus latus</name>
    <name type="common">Fish tapeworm</name>
    <name type="synonym">Diphyllobothrium latum</name>
    <dbReference type="NCBI Taxonomy" id="60516"/>
    <lineage>
        <taxon>Eukaryota</taxon>
        <taxon>Metazoa</taxon>
        <taxon>Spiralia</taxon>
        <taxon>Lophotrochozoa</taxon>
        <taxon>Platyhelminthes</taxon>
        <taxon>Cestoda</taxon>
        <taxon>Eucestoda</taxon>
        <taxon>Diphyllobothriidea</taxon>
        <taxon>Diphyllobothriidae</taxon>
        <taxon>Dibothriocephalus</taxon>
    </lineage>
</organism>
<accession>A0A3P7N5U4</accession>
<dbReference type="AlphaFoldDB" id="A0A3P7N5U4"/>
<reference evidence="2 3" key="1">
    <citation type="submission" date="2018-11" db="EMBL/GenBank/DDBJ databases">
        <authorList>
            <consortium name="Pathogen Informatics"/>
        </authorList>
    </citation>
    <scope>NUCLEOTIDE SEQUENCE [LARGE SCALE GENOMIC DNA]</scope>
</reference>
<name>A0A3P7N5U4_DIBLA</name>
<evidence type="ECO:0000313" key="3">
    <source>
        <dbReference type="Proteomes" id="UP000281553"/>
    </source>
</evidence>
<sequence>MTLSNLSQCAAVRFGVLITDSHTRAVASKTALSLTAPCCTLTLDNGGGTQSGAIYLITPIRDKMLSRFRIVEKNLVQCVGTVAGLVPRFCSSTVGFNEVTHDSEVNIRVTGSSSEEEEDATTGTRALLS</sequence>
<dbReference type="Proteomes" id="UP000281553">
    <property type="component" value="Unassembled WGS sequence"/>
</dbReference>
<keyword evidence="3" id="KW-1185">Reference proteome</keyword>